<keyword evidence="2" id="KW-1185">Reference proteome</keyword>
<proteinExistence type="predicted"/>
<evidence type="ECO:0000313" key="2">
    <source>
        <dbReference type="Proteomes" id="UP000276443"/>
    </source>
</evidence>
<evidence type="ECO:0000313" key="1">
    <source>
        <dbReference type="EMBL" id="RPF50657.1"/>
    </source>
</evidence>
<accession>A0A3N5B063</accession>
<reference evidence="1 2" key="1">
    <citation type="submission" date="2018-11" db="EMBL/GenBank/DDBJ databases">
        <title>Genomic Encyclopedia of Type Strains, Phase IV (KMG-IV): sequencing the most valuable type-strain genomes for metagenomic binning, comparative biology and taxonomic classification.</title>
        <authorList>
            <person name="Goeker M."/>
        </authorList>
    </citation>
    <scope>NUCLEOTIDE SEQUENCE [LARGE SCALE GENOMIC DNA]</scope>
    <source>
        <strain evidence="1 2">DSM 18090</strain>
    </source>
</reference>
<protein>
    <submittedName>
        <fullName evidence="1">Uncharacterized protein</fullName>
    </submittedName>
</protein>
<dbReference type="AlphaFoldDB" id="A0A3N5B063"/>
<organism evidence="1 2">
    <name type="scientific">Aquisalibacillus elongatus</name>
    <dbReference type="NCBI Taxonomy" id="485577"/>
    <lineage>
        <taxon>Bacteria</taxon>
        <taxon>Bacillati</taxon>
        <taxon>Bacillota</taxon>
        <taxon>Bacilli</taxon>
        <taxon>Bacillales</taxon>
        <taxon>Bacillaceae</taxon>
        <taxon>Aquisalibacillus</taxon>
    </lineage>
</organism>
<dbReference type="EMBL" id="RKRF01000012">
    <property type="protein sequence ID" value="RPF50657.1"/>
    <property type="molecule type" value="Genomic_DNA"/>
</dbReference>
<name>A0A3N5B063_9BACI</name>
<dbReference type="OrthoDB" id="2431483at2"/>
<sequence length="417" mass="48467">MDSRLQQIANDMGEKFGLESYELKRHHLDRRVNEFKETNYILTTEWFPKGIEEPEDGSNPTGAAVIEVDIHKKQVYSAVFVHGKTYADGIRFQYYDTNSIISWIEQETGLVYEKQFVLKNEREGRFQFGSCWNQVETSPQGLIEVQLDDQNRLVFYSFIGPFPSEGMVEEEAYEVEFDQVESIVQDQCRLLDAPDVEREIITPIYAIEEVFIRNHHLFTRPIISVQRELINHQLSQDHLSEDPYQEEPIETPEDVSLKDAWNRTPSPDVQPITQLELEVSTKLSNAFLGHHYAEEGPWMLETLHCDQGYLVATLRLAEDQKREPVTRKLSLFIDTEKQKVLNYVDNVFFLEIMQSFEHAGRVAVSYIEAYKKLKPYVTLTSRYVFIPEQNAYLLFSKLDCDVAVDATNGQIREGLDE</sequence>
<dbReference type="Proteomes" id="UP000276443">
    <property type="component" value="Unassembled WGS sequence"/>
</dbReference>
<gene>
    <name evidence="1" type="ORF">EDC24_2626</name>
</gene>
<comment type="caution">
    <text evidence="1">The sequence shown here is derived from an EMBL/GenBank/DDBJ whole genome shotgun (WGS) entry which is preliminary data.</text>
</comment>